<evidence type="ECO:0000259" key="2">
    <source>
        <dbReference type="PROSITE" id="PS50989"/>
    </source>
</evidence>
<proteinExistence type="predicted"/>
<dbReference type="GO" id="GO:0016874">
    <property type="term" value="F:ligase activity"/>
    <property type="evidence" value="ECO:0007669"/>
    <property type="project" value="InterPro"/>
</dbReference>
<dbReference type="InterPro" id="IPR029045">
    <property type="entry name" value="ClpP/crotonase-like_dom_sf"/>
</dbReference>
<dbReference type="Proteomes" id="UP000075787">
    <property type="component" value="Unassembled WGS sequence"/>
</dbReference>
<dbReference type="OrthoDB" id="9803706at2"/>
<protein>
    <submittedName>
        <fullName evidence="3">Acetyl-CoA carboxylase carboxyltransferase subunit</fullName>
    </submittedName>
</protein>
<dbReference type="SUPFAM" id="SSF52096">
    <property type="entry name" value="ClpP/crotonase"/>
    <property type="match status" value="2"/>
</dbReference>
<keyword evidence="3" id="KW-0808">Transferase</keyword>
<dbReference type="InterPro" id="IPR045190">
    <property type="entry name" value="MCCB/AccD1-like"/>
</dbReference>
<gene>
    <name evidence="3" type="ORF">AUP44_20900</name>
</gene>
<dbReference type="GeneID" id="97239062"/>
<dbReference type="Pfam" id="PF01039">
    <property type="entry name" value="Carboxyl_trans"/>
    <property type="match status" value="1"/>
</dbReference>
<accession>A0A162LUN1</accession>
<name>A0A162LUN1_9PROT</name>
<comment type="caution">
    <text evidence="3">The sequence shown here is derived from an EMBL/GenBank/DDBJ whole genome shotgun (WGS) entry which is preliminary data.</text>
</comment>
<dbReference type="InterPro" id="IPR011762">
    <property type="entry name" value="COA_CT_N"/>
</dbReference>
<organism evidence="3 4">
    <name type="scientific">Tistrella mobilis</name>
    <dbReference type="NCBI Taxonomy" id="171437"/>
    <lineage>
        <taxon>Bacteria</taxon>
        <taxon>Pseudomonadati</taxon>
        <taxon>Pseudomonadota</taxon>
        <taxon>Alphaproteobacteria</taxon>
        <taxon>Geminicoccales</taxon>
        <taxon>Geminicoccaceae</taxon>
        <taxon>Tistrella</taxon>
    </lineage>
</organism>
<dbReference type="InterPro" id="IPR034733">
    <property type="entry name" value="AcCoA_carboxyl_beta"/>
</dbReference>
<dbReference type="EMBL" id="LPZR01000033">
    <property type="protein sequence ID" value="KYO57188.1"/>
    <property type="molecule type" value="Genomic_DNA"/>
</dbReference>
<dbReference type="GO" id="GO:0016740">
    <property type="term" value="F:transferase activity"/>
    <property type="evidence" value="ECO:0007669"/>
    <property type="project" value="UniProtKB-KW"/>
</dbReference>
<dbReference type="PANTHER" id="PTHR22855:SF46">
    <property type="entry name" value="METHYLCROTONOYL-COA CARBOXYLASE"/>
    <property type="match status" value="1"/>
</dbReference>
<dbReference type="InterPro" id="IPR011763">
    <property type="entry name" value="COA_CT_C"/>
</dbReference>
<dbReference type="FunFam" id="3.90.226.10:FF:000021">
    <property type="entry name" value="Acetyl-CoA carboxylase carboxyltransferase subunit"/>
    <property type="match status" value="1"/>
</dbReference>
<evidence type="ECO:0000313" key="3">
    <source>
        <dbReference type="EMBL" id="KYO57188.1"/>
    </source>
</evidence>
<dbReference type="PROSITE" id="PS50989">
    <property type="entry name" value="COA_CT_CTER"/>
    <property type="match status" value="1"/>
</dbReference>
<dbReference type="FunFam" id="3.90.226.10:FF:000046">
    <property type="entry name" value="Geranyl-CoA carboxylase beta subunit"/>
    <property type="match status" value="1"/>
</dbReference>
<feature type="domain" description="CoA carboxyltransferase C-terminal" evidence="2">
    <location>
        <begin position="288"/>
        <end position="533"/>
    </location>
</feature>
<dbReference type="PANTHER" id="PTHR22855">
    <property type="entry name" value="ACETYL, PROPIONYL, PYRUVATE, AND GLUTACONYL CARBOXYLASE-RELATED"/>
    <property type="match status" value="1"/>
</dbReference>
<dbReference type="AlphaFoldDB" id="A0A162LUN1"/>
<evidence type="ECO:0000313" key="4">
    <source>
        <dbReference type="Proteomes" id="UP000075787"/>
    </source>
</evidence>
<feature type="domain" description="CoA carboxyltransferase N-terminal" evidence="1">
    <location>
        <begin position="17"/>
        <end position="279"/>
    </location>
</feature>
<dbReference type="PROSITE" id="PS50980">
    <property type="entry name" value="COA_CT_NTER"/>
    <property type="match status" value="1"/>
</dbReference>
<sequence>MTQITSSISTGAESFQANRRDMTALIDRVRALEARTRAASARSKPRFEKRHQLLPRERVALLLDPGTPFVELSTLAGYLMDNTDPEKSIPGGGVIAGIGFVSGVRVMVSASDSGIDAGALQPMGLAKQLRAQELALENKLPYVQLVESAGANLMNYRVEDFVHGGSMFRNLARLSAAGLPVVTVTHGSSTAGGAYQTGLSDYIVMVRDRTRAFLAGPPLLKAATGEIATEEELGGAVMHTSISGLGDYLAEDDRHAIAIARDIVAGLDWDAGLVRTAPEQVPQPPRLDPEELVGLMPVDHKRPVDMKQVIARIVDDSDFLEFGERYGPATVCGHARIEGFAVGIITNNGPIDPAGANKATHFIQACCQSETPIIYLNNTTGYMVGRAYEEAGMIKHGSKMIQAVTSATVPQITIYCGASFGAGNYGMCGRGFHPRFCFSWPNARTAVMGGEQAAQTMAIVTAAAAKRKGVEPDQAQLDALQKRIIDIFDGQMSVFATSSRLLDDGVIDPRDTRAVLAEVLAICREAEARQPRRMQFSVARP</sequence>
<evidence type="ECO:0000259" key="1">
    <source>
        <dbReference type="PROSITE" id="PS50980"/>
    </source>
</evidence>
<reference evidence="3 4" key="1">
    <citation type="submission" date="2015-12" db="EMBL/GenBank/DDBJ databases">
        <title>Genome sequence of Tistrella mobilis MCCC 1A02139.</title>
        <authorList>
            <person name="Lu L."/>
            <person name="Lai Q."/>
            <person name="Shao Z."/>
            <person name="Qian P."/>
        </authorList>
    </citation>
    <scope>NUCLEOTIDE SEQUENCE [LARGE SCALE GENOMIC DNA]</scope>
    <source>
        <strain evidence="3 4">MCCC 1A02139</strain>
    </source>
</reference>
<dbReference type="RefSeq" id="WP_062761664.1">
    <property type="nucleotide sequence ID" value="NZ_CP121042.1"/>
</dbReference>
<dbReference type="Gene3D" id="3.90.226.10">
    <property type="entry name" value="2-enoyl-CoA Hydratase, Chain A, domain 1"/>
    <property type="match status" value="2"/>
</dbReference>